<dbReference type="SMART" id="SM00248">
    <property type="entry name" value="ANK"/>
    <property type="match status" value="4"/>
</dbReference>
<dbReference type="OrthoDB" id="10252328at2759"/>
<dbReference type="PANTHER" id="PTHR24201">
    <property type="entry name" value="ANK_REP_REGION DOMAIN-CONTAINING PROTEIN"/>
    <property type="match status" value="1"/>
</dbReference>
<dbReference type="Proteomes" id="UP000239649">
    <property type="component" value="Unassembled WGS sequence"/>
</dbReference>
<organism evidence="4 5">
    <name type="scientific">Micractinium conductrix</name>
    <dbReference type="NCBI Taxonomy" id="554055"/>
    <lineage>
        <taxon>Eukaryota</taxon>
        <taxon>Viridiplantae</taxon>
        <taxon>Chlorophyta</taxon>
        <taxon>core chlorophytes</taxon>
        <taxon>Trebouxiophyceae</taxon>
        <taxon>Chlorellales</taxon>
        <taxon>Chlorellaceae</taxon>
        <taxon>Chlorella clade</taxon>
        <taxon>Micractinium</taxon>
    </lineage>
</organism>
<dbReference type="GO" id="GO:0005634">
    <property type="term" value="C:nucleus"/>
    <property type="evidence" value="ECO:0007669"/>
    <property type="project" value="TreeGrafter"/>
</dbReference>
<dbReference type="EMBL" id="LHPF02000011">
    <property type="protein sequence ID" value="PSC72252.1"/>
    <property type="molecule type" value="Genomic_DNA"/>
</dbReference>
<comment type="caution">
    <text evidence="4">The sequence shown here is derived from an EMBL/GenBank/DDBJ whole genome shotgun (WGS) entry which is preliminary data.</text>
</comment>
<evidence type="ECO:0000256" key="1">
    <source>
        <dbReference type="ARBA" id="ARBA00022737"/>
    </source>
</evidence>
<protein>
    <submittedName>
        <fullName evidence="4">Ankyrin repeat PH and SEC7 domain containing</fullName>
    </submittedName>
</protein>
<dbReference type="InterPro" id="IPR036770">
    <property type="entry name" value="Ankyrin_rpt-contain_sf"/>
</dbReference>
<sequence length="285" mass="29842">MDDAAAQLCSAAHDGDLAAVQLHLAAGVSPNVTAGNGVLTPIWVASATGHADCLAALLAAGGNPSVAHPIGRVTALHAAALGGHEACTQLLLAAGADPTASTTNHRMPLHSAAEKGHLAVVRALVRAAPAAAVAPDDDRVTPLASALFSRRWEVLRSLLEEMPVAPAMQPGLPFYMWHMTVASQQSEEARGQVLPLFAPIVARQPLTIPQWRVYVPTPCNELPELMPAVLARSELEAVAALRHLPPAHSARLRATLLCLNRVQRGLPAALPTQLVERMLVVSVLP</sequence>
<name>A0A2P6VDU7_9CHLO</name>
<feature type="repeat" description="ANK" evidence="3">
    <location>
        <begin position="71"/>
        <end position="103"/>
    </location>
</feature>
<accession>A0A2P6VDU7</accession>
<dbReference type="Pfam" id="PF00023">
    <property type="entry name" value="Ank"/>
    <property type="match status" value="1"/>
</dbReference>
<evidence type="ECO:0000256" key="3">
    <source>
        <dbReference type="PROSITE-ProRule" id="PRU00023"/>
    </source>
</evidence>
<evidence type="ECO:0000256" key="2">
    <source>
        <dbReference type="ARBA" id="ARBA00023043"/>
    </source>
</evidence>
<gene>
    <name evidence="4" type="ORF">C2E20_4372</name>
</gene>
<keyword evidence="2 3" id="KW-0040">ANK repeat</keyword>
<dbReference type="Gene3D" id="1.25.40.20">
    <property type="entry name" value="Ankyrin repeat-containing domain"/>
    <property type="match status" value="1"/>
</dbReference>
<dbReference type="SUPFAM" id="SSF48403">
    <property type="entry name" value="Ankyrin repeat"/>
    <property type="match status" value="1"/>
</dbReference>
<keyword evidence="1" id="KW-0677">Repeat</keyword>
<dbReference type="PANTHER" id="PTHR24201:SF16">
    <property type="entry name" value="ANKYRIN-1-LIKE-RELATED"/>
    <property type="match status" value="1"/>
</dbReference>
<dbReference type="InterPro" id="IPR002110">
    <property type="entry name" value="Ankyrin_rpt"/>
</dbReference>
<dbReference type="PROSITE" id="PS50297">
    <property type="entry name" value="ANK_REP_REGION"/>
    <property type="match status" value="1"/>
</dbReference>
<evidence type="ECO:0000313" key="4">
    <source>
        <dbReference type="EMBL" id="PSC72252.1"/>
    </source>
</evidence>
<dbReference type="Pfam" id="PF12796">
    <property type="entry name" value="Ank_2"/>
    <property type="match status" value="1"/>
</dbReference>
<dbReference type="STRING" id="554055.A0A2P6VDU7"/>
<reference evidence="4 5" key="1">
    <citation type="journal article" date="2018" name="Plant J.">
        <title>Genome sequences of Chlorella sorokiniana UTEX 1602 and Micractinium conductrix SAG 241.80: implications to maltose excretion by a green alga.</title>
        <authorList>
            <person name="Arriola M.B."/>
            <person name="Velmurugan N."/>
            <person name="Zhang Y."/>
            <person name="Plunkett M.H."/>
            <person name="Hondzo H."/>
            <person name="Barney B.M."/>
        </authorList>
    </citation>
    <scope>NUCLEOTIDE SEQUENCE [LARGE SCALE GENOMIC DNA]</scope>
    <source>
        <strain evidence="4 5">SAG 241.80</strain>
    </source>
</reference>
<evidence type="ECO:0000313" key="5">
    <source>
        <dbReference type="Proteomes" id="UP000239649"/>
    </source>
</evidence>
<dbReference type="PROSITE" id="PS50088">
    <property type="entry name" value="ANK_REPEAT"/>
    <property type="match status" value="1"/>
</dbReference>
<keyword evidence="5" id="KW-1185">Reference proteome</keyword>
<dbReference type="InterPro" id="IPR050776">
    <property type="entry name" value="Ank_Repeat/CDKN_Inhibitor"/>
</dbReference>
<proteinExistence type="predicted"/>
<dbReference type="AlphaFoldDB" id="A0A2P6VDU7"/>